<feature type="compositionally biased region" description="Acidic residues" evidence="1">
    <location>
        <begin position="104"/>
        <end position="118"/>
    </location>
</feature>
<feature type="compositionally biased region" description="Basic and acidic residues" evidence="1">
    <location>
        <begin position="56"/>
        <end position="66"/>
    </location>
</feature>
<feature type="compositionally biased region" description="Acidic residues" evidence="1">
    <location>
        <begin position="239"/>
        <end position="257"/>
    </location>
</feature>
<feature type="compositionally biased region" description="Low complexity" evidence="1">
    <location>
        <begin position="212"/>
        <end position="236"/>
    </location>
</feature>
<name>A0AAJ0B5E3_9PEZI</name>
<feature type="region of interest" description="Disordered" evidence="1">
    <location>
        <begin position="172"/>
        <end position="295"/>
    </location>
</feature>
<feature type="region of interest" description="Disordered" evidence="1">
    <location>
        <begin position="386"/>
        <end position="407"/>
    </location>
</feature>
<organism evidence="2 3">
    <name type="scientific">Echria macrotheca</name>
    <dbReference type="NCBI Taxonomy" id="438768"/>
    <lineage>
        <taxon>Eukaryota</taxon>
        <taxon>Fungi</taxon>
        <taxon>Dikarya</taxon>
        <taxon>Ascomycota</taxon>
        <taxon>Pezizomycotina</taxon>
        <taxon>Sordariomycetes</taxon>
        <taxon>Sordariomycetidae</taxon>
        <taxon>Sordariales</taxon>
        <taxon>Schizotheciaceae</taxon>
        <taxon>Echria</taxon>
    </lineage>
</organism>
<gene>
    <name evidence="2" type="ORF">QBC47DRAFT_405207</name>
</gene>
<dbReference type="Proteomes" id="UP001239445">
    <property type="component" value="Unassembled WGS sequence"/>
</dbReference>
<comment type="caution">
    <text evidence="2">The sequence shown here is derived from an EMBL/GenBank/DDBJ whole genome shotgun (WGS) entry which is preliminary data.</text>
</comment>
<feature type="compositionally biased region" description="Acidic residues" evidence="1">
    <location>
        <begin position="388"/>
        <end position="407"/>
    </location>
</feature>
<accession>A0AAJ0B5E3</accession>
<evidence type="ECO:0000313" key="2">
    <source>
        <dbReference type="EMBL" id="KAK1752003.1"/>
    </source>
</evidence>
<feature type="compositionally biased region" description="Acidic residues" evidence="1">
    <location>
        <begin position="200"/>
        <end position="211"/>
    </location>
</feature>
<proteinExistence type="predicted"/>
<keyword evidence="3" id="KW-1185">Reference proteome</keyword>
<evidence type="ECO:0000313" key="3">
    <source>
        <dbReference type="Proteomes" id="UP001239445"/>
    </source>
</evidence>
<reference evidence="2" key="1">
    <citation type="submission" date="2023-06" db="EMBL/GenBank/DDBJ databases">
        <title>Genome-scale phylogeny and comparative genomics of the fungal order Sordariales.</title>
        <authorList>
            <consortium name="Lawrence Berkeley National Laboratory"/>
            <person name="Hensen N."/>
            <person name="Bonometti L."/>
            <person name="Westerberg I."/>
            <person name="Brannstrom I.O."/>
            <person name="Guillou S."/>
            <person name="Cros-Aarteil S."/>
            <person name="Calhoun S."/>
            <person name="Haridas S."/>
            <person name="Kuo A."/>
            <person name="Mondo S."/>
            <person name="Pangilinan J."/>
            <person name="Riley R."/>
            <person name="Labutti K."/>
            <person name="Andreopoulos B."/>
            <person name="Lipzen A."/>
            <person name="Chen C."/>
            <person name="Yanf M."/>
            <person name="Daum C."/>
            <person name="Ng V."/>
            <person name="Clum A."/>
            <person name="Steindorff A."/>
            <person name="Ohm R."/>
            <person name="Martin F."/>
            <person name="Silar P."/>
            <person name="Natvig D."/>
            <person name="Lalanne C."/>
            <person name="Gautier V."/>
            <person name="Ament-Velasquez S.L."/>
            <person name="Kruys A."/>
            <person name="Hutchinson M.I."/>
            <person name="Powell A.J."/>
            <person name="Barry K."/>
            <person name="Miller A.N."/>
            <person name="Grigoriev I.V."/>
            <person name="Debuchy R."/>
            <person name="Gladieux P."/>
            <person name="Thoren M.H."/>
            <person name="Johannesson H."/>
        </authorList>
    </citation>
    <scope>NUCLEOTIDE SEQUENCE</scope>
    <source>
        <strain evidence="2">PSN4</strain>
    </source>
</reference>
<evidence type="ECO:0000256" key="1">
    <source>
        <dbReference type="SAM" id="MobiDB-lite"/>
    </source>
</evidence>
<dbReference type="AlphaFoldDB" id="A0AAJ0B5E3"/>
<feature type="region of interest" description="Disordered" evidence="1">
    <location>
        <begin position="541"/>
        <end position="571"/>
    </location>
</feature>
<feature type="region of interest" description="Disordered" evidence="1">
    <location>
        <begin position="1"/>
        <end position="160"/>
    </location>
</feature>
<feature type="compositionally biased region" description="Acidic residues" evidence="1">
    <location>
        <begin position="72"/>
        <end position="94"/>
    </location>
</feature>
<feature type="compositionally biased region" description="Basic and acidic residues" evidence="1">
    <location>
        <begin position="119"/>
        <end position="131"/>
    </location>
</feature>
<protein>
    <submittedName>
        <fullName evidence="2">Uncharacterized protein</fullName>
    </submittedName>
</protein>
<dbReference type="EMBL" id="MU839840">
    <property type="protein sequence ID" value="KAK1752003.1"/>
    <property type="molecule type" value="Genomic_DNA"/>
</dbReference>
<sequence>MSRNVRQKFPATPVKATKRVGSRSSSPDLSSSDEDGYSGVEDVSESEDDDVDVVAAEEKYILRESSTRPLIFEDDNDADEEGDDDDEAEDDEVIGDNTSWDGILESEQDEAVPEDESDGIDREPMSSERRVRFTGVPDSDSDSTTSDVSETENFGDFFPDIFVDQNALDPHFRREIEKDQDDSSSTSSTHWVEQVHVLEALDEEEDDDEDVTPTVTPTATPAPSAVPAEASSPSPVGDGPEDGYESDGDTTEEDEPEPPIRQKQMRRFPAPDPDTDSDTETATPFRRGKPRVGRFNLDKSEKKPIAVLNPTTRRMMIFTPERVGRFDLSPEQFDLGFPSALPAGMPFFLPGISVMMDNMLSNSSFGDHLFNTSPLRPTEAFFPTSDTGYEECSDESEFPTTGGEDDGEADLRIEDFIQFGESDEEDNVGFWNPEMASSPSRPTTAASGADAVPDSPAMELLKHFDNNSDLVGAFRRNQVNQQLILSDKASQESLAFANPYHHGTLRGIKAGSIETVTTPITPARRHKRANAFNVQGIENLNSAQKRKAPSSFTDSLHKKQRSISDMDTLQI</sequence>
<feature type="compositionally biased region" description="Acidic residues" evidence="1">
    <location>
        <begin position="31"/>
        <end position="52"/>
    </location>
</feature>